<gene>
    <name evidence="1" type="ORF">BpHYR1_049239</name>
</gene>
<sequence length="59" mass="6869">MAYSPHGNEITHRPTTTTKSLVGHLMPLETASLTEKLLWSQMGFKWREFFKDFITSKIK</sequence>
<dbReference type="AlphaFoldDB" id="A0A3M7RX74"/>
<keyword evidence="2" id="KW-1185">Reference proteome</keyword>
<name>A0A3M7RX74_BRAPC</name>
<reference evidence="1 2" key="1">
    <citation type="journal article" date="2018" name="Sci. Rep.">
        <title>Genomic signatures of local adaptation to the degree of environmental predictability in rotifers.</title>
        <authorList>
            <person name="Franch-Gras L."/>
            <person name="Hahn C."/>
            <person name="Garcia-Roger E.M."/>
            <person name="Carmona M.J."/>
            <person name="Serra M."/>
            <person name="Gomez A."/>
        </authorList>
    </citation>
    <scope>NUCLEOTIDE SEQUENCE [LARGE SCALE GENOMIC DNA]</scope>
    <source>
        <strain evidence="1">HYR1</strain>
    </source>
</reference>
<evidence type="ECO:0000313" key="2">
    <source>
        <dbReference type="Proteomes" id="UP000276133"/>
    </source>
</evidence>
<proteinExistence type="predicted"/>
<organism evidence="1 2">
    <name type="scientific">Brachionus plicatilis</name>
    <name type="common">Marine rotifer</name>
    <name type="synonym">Brachionus muelleri</name>
    <dbReference type="NCBI Taxonomy" id="10195"/>
    <lineage>
        <taxon>Eukaryota</taxon>
        <taxon>Metazoa</taxon>
        <taxon>Spiralia</taxon>
        <taxon>Gnathifera</taxon>
        <taxon>Rotifera</taxon>
        <taxon>Eurotatoria</taxon>
        <taxon>Monogononta</taxon>
        <taxon>Pseudotrocha</taxon>
        <taxon>Ploima</taxon>
        <taxon>Brachionidae</taxon>
        <taxon>Brachionus</taxon>
    </lineage>
</organism>
<dbReference type="EMBL" id="REGN01002441">
    <property type="protein sequence ID" value="RNA28082.1"/>
    <property type="molecule type" value="Genomic_DNA"/>
</dbReference>
<comment type="caution">
    <text evidence="1">The sequence shown here is derived from an EMBL/GenBank/DDBJ whole genome shotgun (WGS) entry which is preliminary data.</text>
</comment>
<dbReference type="Proteomes" id="UP000276133">
    <property type="component" value="Unassembled WGS sequence"/>
</dbReference>
<protein>
    <submittedName>
        <fullName evidence="1">Uncharacterized protein</fullName>
    </submittedName>
</protein>
<evidence type="ECO:0000313" key="1">
    <source>
        <dbReference type="EMBL" id="RNA28082.1"/>
    </source>
</evidence>
<accession>A0A3M7RX74</accession>